<keyword evidence="8" id="KW-1185">Reference proteome</keyword>
<dbReference type="VEuPathDB" id="VectorBase:LLOJ007326"/>
<dbReference type="PRINTS" id="PR00259">
    <property type="entry name" value="TMFOUR"/>
</dbReference>
<reference evidence="6" key="2">
    <citation type="journal article" date="2020" name="BMC">
        <title>Leishmania infection induces a limited differential gene expression in the sand fly midgut.</title>
        <authorList>
            <person name="Coutinho-Abreu I.V."/>
            <person name="Serafim T.D."/>
            <person name="Meneses C."/>
            <person name="Kamhawi S."/>
            <person name="Oliveira F."/>
            <person name="Valenzuela J.G."/>
        </authorList>
    </citation>
    <scope>NUCLEOTIDE SEQUENCE</scope>
    <source>
        <strain evidence="6">Jacobina</strain>
        <tissue evidence="6">Midgut</tissue>
    </source>
</reference>
<dbReference type="InterPro" id="IPR018499">
    <property type="entry name" value="Tetraspanin/Peripherin"/>
</dbReference>
<evidence type="ECO:0000313" key="8">
    <source>
        <dbReference type="Proteomes" id="UP000092461"/>
    </source>
</evidence>
<dbReference type="EMBL" id="AJWK01024359">
    <property type="status" value="NOT_ANNOTATED_CDS"/>
    <property type="molecule type" value="Genomic_DNA"/>
</dbReference>
<keyword evidence="2 5" id="KW-0812">Transmembrane</keyword>
<keyword evidence="4 5" id="KW-0472">Membrane</keyword>
<reference evidence="7" key="3">
    <citation type="submission" date="2020-05" db="UniProtKB">
        <authorList>
            <consortium name="EnsemblMetazoa"/>
        </authorList>
    </citation>
    <scope>IDENTIFICATION</scope>
    <source>
        <strain evidence="7">Jacobina</strain>
    </source>
</reference>
<evidence type="ECO:0000256" key="1">
    <source>
        <dbReference type="ARBA" id="ARBA00004141"/>
    </source>
</evidence>
<dbReference type="Pfam" id="PF00335">
    <property type="entry name" value="Tetraspanin"/>
    <property type="match status" value="1"/>
</dbReference>
<evidence type="ECO:0000256" key="2">
    <source>
        <dbReference type="ARBA" id="ARBA00022692"/>
    </source>
</evidence>
<feature type="transmembrane region" description="Helical" evidence="5">
    <location>
        <begin position="12"/>
        <end position="36"/>
    </location>
</feature>
<dbReference type="GO" id="GO:0005886">
    <property type="term" value="C:plasma membrane"/>
    <property type="evidence" value="ECO:0007669"/>
    <property type="project" value="TreeGrafter"/>
</dbReference>
<sequence length="286" mass="32229">MGRTGYTCIRRTFCWLNLIVWLCGSVFLAAGIWLKLCYQGYATLLPEHAALSADCLFITVGVLSVVVSFFGCCGAWFQSRCLLISYFSLVVILFLSEFLVGSLAFVFRGGLTKTVFIGNTTRYLSRDLPWNFEEFIDDIGEALEAINNLPANGIEFIPRIPIFVLFANIVYNWLSIAVRSADPPKPPLPPPKSFPPNGAATAPLVATKIALITTPRYILSGLLHFTKCLEAQNHRKTPMVANLWRLFEVWYYINTTLPTQMHHQPARMSTLFGTMWLIFVQQTDQE</sequence>
<comment type="subcellular location">
    <subcellularLocation>
        <location evidence="1">Membrane</location>
        <topology evidence="1">Multi-pass membrane protein</topology>
    </subcellularLocation>
</comment>
<dbReference type="EMBL" id="AJWK01024358">
    <property type="status" value="NOT_ANNOTATED_CDS"/>
    <property type="molecule type" value="Genomic_DNA"/>
</dbReference>
<dbReference type="EMBL" id="GITU01008918">
    <property type="protein sequence ID" value="MBC1177621.1"/>
    <property type="molecule type" value="Transcribed_RNA"/>
</dbReference>
<evidence type="ECO:0000256" key="4">
    <source>
        <dbReference type="ARBA" id="ARBA00023136"/>
    </source>
</evidence>
<proteinExistence type="predicted"/>
<evidence type="ECO:0000313" key="7">
    <source>
        <dbReference type="EnsemblMetazoa" id="LLOJ007326-PA"/>
    </source>
</evidence>
<evidence type="ECO:0000313" key="6">
    <source>
        <dbReference type="EMBL" id="MBC1177621.1"/>
    </source>
</evidence>
<dbReference type="AlphaFoldDB" id="A0A1B0CR27"/>
<accession>A0A1B0CR27</accession>
<dbReference type="Proteomes" id="UP000092461">
    <property type="component" value="Unassembled WGS sequence"/>
</dbReference>
<evidence type="ECO:0000256" key="5">
    <source>
        <dbReference type="SAM" id="Phobius"/>
    </source>
</evidence>
<organism evidence="7 8">
    <name type="scientific">Lutzomyia longipalpis</name>
    <name type="common">Sand fly</name>
    <dbReference type="NCBI Taxonomy" id="7200"/>
    <lineage>
        <taxon>Eukaryota</taxon>
        <taxon>Metazoa</taxon>
        <taxon>Ecdysozoa</taxon>
        <taxon>Arthropoda</taxon>
        <taxon>Hexapoda</taxon>
        <taxon>Insecta</taxon>
        <taxon>Pterygota</taxon>
        <taxon>Neoptera</taxon>
        <taxon>Endopterygota</taxon>
        <taxon>Diptera</taxon>
        <taxon>Nematocera</taxon>
        <taxon>Psychodoidea</taxon>
        <taxon>Psychodidae</taxon>
        <taxon>Lutzomyia</taxon>
        <taxon>Lutzomyia</taxon>
    </lineage>
</organism>
<dbReference type="VEuPathDB" id="VectorBase:LLONM1_005859"/>
<dbReference type="PANTHER" id="PTHR19282">
    <property type="entry name" value="TETRASPANIN"/>
    <property type="match status" value="1"/>
</dbReference>
<name>A0A1B0CR27_LUTLO</name>
<protein>
    <submittedName>
        <fullName evidence="6">Putative tetraspanin 5d isoform a</fullName>
    </submittedName>
</protein>
<dbReference type="EnsemblMetazoa" id="LLOJ007326-RA">
    <property type="protein sequence ID" value="LLOJ007326-PA"/>
    <property type="gene ID" value="LLOJ007326"/>
</dbReference>
<feature type="transmembrane region" description="Helical" evidence="5">
    <location>
        <begin position="56"/>
        <end position="77"/>
    </location>
</feature>
<keyword evidence="3 5" id="KW-1133">Transmembrane helix</keyword>
<dbReference type="PANTHER" id="PTHR19282:SF478">
    <property type="entry name" value="TETRASPANIN"/>
    <property type="match status" value="1"/>
</dbReference>
<reference evidence="8" key="1">
    <citation type="submission" date="2012-05" db="EMBL/GenBank/DDBJ databases">
        <title>Whole Genome Assembly of Lutzomyia longipalpis.</title>
        <authorList>
            <person name="Richards S."/>
            <person name="Qu C."/>
            <person name="Dillon R."/>
            <person name="Worley K."/>
            <person name="Scherer S."/>
            <person name="Batterton M."/>
            <person name="Taylor A."/>
            <person name="Hawes A."/>
            <person name="Hernandez B."/>
            <person name="Kovar C."/>
            <person name="Mandapat C."/>
            <person name="Pham C."/>
            <person name="Qu C."/>
            <person name="Jing C."/>
            <person name="Bess C."/>
            <person name="Bandaranaike D."/>
            <person name="Ngo D."/>
            <person name="Ongeri F."/>
            <person name="Arias F."/>
            <person name="Lara F."/>
            <person name="Weissenberger G."/>
            <person name="Kamau G."/>
            <person name="Han H."/>
            <person name="Shen H."/>
            <person name="Dinh H."/>
            <person name="Khalil I."/>
            <person name="Jones J."/>
            <person name="Shafer J."/>
            <person name="Jayaseelan J."/>
            <person name="Quiroz J."/>
            <person name="Blankenburg K."/>
            <person name="Nguyen L."/>
            <person name="Jackson L."/>
            <person name="Francisco L."/>
            <person name="Tang L.-Y."/>
            <person name="Pu L.-L."/>
            <person name="Perales L."/>
            <person name="Lorensuhewa L."/>
            <person name="Munidasa M."/>
            <person name="Coyle M."/>
            <person name="Taylor M."/>
            <person name="Puazo M."/>
            <person name="Firestine M."/>
            <person name="Scheel M."/>
            <person name="Javaid M."/>
            <person name="Wang M."/>
            <person name="Li M."/>
            <person name="Tabassum N."/>
            <person name="Saada N."/>
            <person name="Osuji N."/>
            <person name="Aqrawi P."/>
            <person name="Fu Q."/>
            <person name="Thornton R."/>
            <person name="Raj R."/>
            <person name="Goodspeed R."/>
            <person name="Mata R."/>
            <person name="Najjar R."/>
            <person name="Gubbala S."/>
            <person name="Lee S."/>
            <person name="Denson S."/>
            <person name="Patil S."/>
            <person name="Macmil S."/>
            <person name="Qi S."/>
            <person name="Matskevitch T."/>
            <person name="Palculict T."/>
            <person name="Mathew T."/>
            <person name="Vee V."/>
            <person name="Velamala V."/>
            <person name="Korchina V."/>
            <person name="Cai W."/>
            <person name="Liu W."/>
            <person name="Dai W."/>
            <person name="Zou X."/>
            <person name="Zhu Y."/>
            <person name="Zhang Y."/>
            <person name="Wu Y.-Q."/>
            <person name="Xin Y."/>
            <person name="Nazarath L."/>
            <person name="Kovar C."/>
            <person name="Han Y."/>
            <person name="Muzny D."/>
            <person name="Gibbs R."/>
        </authorList>
    </citation>
    <scope>NUCLEOTIDE SEQUENCE [LARGE SCALE GENOMIC DNA]</scope>
    <source>
        <strain evidence="8">Jacobina</strain>
    </source>
</reference>
<evidence type="ECO:0000256" key="3">
    <source>
        <dbReference type="ARBA" id="ARBA00022989"/>
    </source>
</evidence>
<feature type="transmembrane region" description="Helical" evidence="5">
    <location>
        <begin position="84"/>
        <end position="107"/>
    </location>
</feature>